<dbReference type="Pfam" id="PF07085">
    <property type="entry name" value="DRTGG"/>
    <property type="match status" value="1"/>
</dbReference>
<evidence type="ECO:0000256" key="4">
    <source>
        <dbReference type="ARBA" id="ARBA00022801"/>
    </source>
</evidence>
<dbReference type="SUPFAM" id="SSF75138">
    <property type="entry name" value="HprK N-terminal domain-like"/>
    <property type="match status" value="1"/>
</dbReference>
<dbReference type="GO" id="GO:0004427">
    <property type="term" value="F:inorganic diphosphate phosphatase activity"/>
    <property type="evidence" value="ECO:0007669"/>
    <property type="project" value="UniProtKB-EC"/>
</dbReference>
<evidence type="ECO:0000256" key="5">
    <source>
        <dbReference type="ARBA" id="ARBA00023211"/>
    </source>
</evidence>
<dbReference type="InterPro" id="IPR000644">
    <property type="entry name" value="CBS_dom"/>
</dbReference>
<dbReference type="EMBL" id="JAHBCL010000040">
    <property type="protein sequence ID" value="MBS7528450.1"/>
    <property type="molecule type" value="Genomic_DNA"/>
</dbReference>
<evidence type="ECO:0000259" key="9">
    <source>
        <dbReference type="PROSITE" id="PS51371"/>
    </source>
</evidence>
<dbReference type="InterPro" id="IPR004097">
    <property type="entry name" value="DHHA2"/>
</dbReference>
<comment type="catalytic activity">
    <reaction evidence="7">
        <text>diphosphate + H2O = 2 phosphate + H(+)</text>
        <dbReference type="Rhea" id="RHEA:24576"/>
        <dbReference type="ChEBI" id="CHEBI:15377"/>
        <dbReference type="ChEBI" id="CHEBI:15378"/>
        <dbReference type="ChEBI" id="CHEBI:33019"/>
        <dbReference type="ChEBI" id="CHEBI:43474"/>
        <dbReference type="EC" id="3.6.1.1"/>
    </reaction>
</comment>
<organism evidence="10 11">
    <name type="scientific">Fusibacter paucivorans</name>
    <dbReference type="NCBI Taxonomy" id="76009"/>
    <lineage>
        <taxon>Bacteria</taxon>
        <taxon>Bacillati</taxon>
        <taxon>Bacillota</taxon>
        <taxon>Clostridia</taxon>
        <taxon>Eubacteriales</taxon>
        <taxon>Eubacteriales Family XII. Incertae Sedis</taxon>
        <taxon>Fusibacter</taxon>
    </lineage>
</organism>
<dbReference type="SMART" id="SM00116">
    <property type="entry name" value="CBS"/>
    <property type="match status" value="2"/>
</dbReference>
<gene>
    <name evidence="10" type="ORF">KHM83_17315</name>
</gene>
<reference evidence="10 11" key="1">
    <citation type="submission" date="2021-05" db="EMBL/GenBank/DDBJ databases">
        <title>Fusibacter ferrireducens sp. nov., an anaerobic, sulfur- and Fe-reducing bacterium isolated from the mangrove sediment.</title>
        <authorList>
            <person name="Qiu D."/>
        </authorList>
    </citation>
    <scope>NUCLEOTIDE SEQUENCE [LARGE SCALE GENOMIC DNA]</scope>
    <source>
        <strain evidence="10 11">DSM 12116</strain>
    </source>
</reference>
<comment type="cofactor">
    <cofactor evidence="1">
        <name>Mn(2+)</name>
        <dbReference type="ChEBI" id="CHEBI:29035"/>
    </cofactor>
</comment>
<evidence type="ECO:0000256" key="1">
    <source>
        <dbReference type="ARBA" id="ARBA00001936"/>
    </source>
</evidence>
<keyword evidence="5" id="KW-0464">Manganese</keyword>
<dbReference type="SMART" id="SM01131">
    <property type="entry name" value="DHHA2"/>
    <property type="match status" value="1"/>
</dbReference>
<dbReference type="PANTHER" id="PTHR12112:SF22">
    <property type="entry name" value="MANGANESE-DEPENDENT INORGANIC PYROPHOSPHATASE-RELATED"/>
    <property type="match status" value="1"/>
</dbReference>
<accession>A0ABS5PTF9</accession>
<comment type="caution">
    <text evidence="10">The sequence shown here is derived from an EMBL/GenBank/DDBJ whole genome shotgun (WGS) entry which is preliminary data.</text>
</comment>
<dbReference type="InterPro" id="IPR028979">
    <property type="entry name" value="Ser_kin/Pase_Hpr-like_N_sf"/>
</dbReference>
<dbReference type="SUPFAM" id="SSF54631">
    <property type="entry name" value="CBS-domain pair"/>
    <property type="match status" value="1"/>
</dbReference>
<feature type="domain" description="CBS" evidence="9">
    <location>
        <begin position="242"/>
        <end position="300"/>
    </location>
</feature>
<evidence type="ECO:0000313" key="11">
    <source>
        <dbReference type="Proteomes" id="UP000746471"/>
    </source>
</evidence>
<dbReference type="SUPFAM" id="SSF64182">
    <property type="entry name" value="DHH phosphoesterases"/>
    <property type="match status" value="1"/>
</dbReference>
<sequence length="536" mass="60338">MIFGHRNPDTDSVTSAIALAYLKSTLGMDATPYVLGEISKETAFVLNRFNVPAPDCLDNVKIQLKDLNLDRVDPLTPDESILTAYHHMNSHRIRTLPVVDATQNLLGIMTMKDIAMNTINGDFYKLDTSFENVQRNLNGTVLNYGHPEINGHILITAFHDTTIIREDIFDKHSIIITGDRYDVIDYAIASKAQLIIITGDMKVPDKLVEKAAVTGVNMLSTPFDTYYTSRIISQTNTLGSIMEHQKLIRFKEDEYLENVKELIQTSKHSKFPVVDSDGKYVGIISRRHLLNPGKKNVIVVDHNEHGQSAEGLHEANVIEVIDHHKIGDISTHLPIAFRNLPVGSTNTIIYQMFQEHETAIPESIAGLMLSGIISDTLLLKSPTTTPMDETAVADLSKIVNVNPQQFAMEMFKTGTSVKGKTIKEVFFNDFKEFVQDGYKLGVSQVFTLDVEEIFKQKDAYLTLISETHHHRDHYATLMVITDIINEGSYMLYESKHENLMALTFSKPVEQGTYIEDCVSRKKQIIPKLIDAIQMIK</sequence>
<dbReference type="InterPro" id="IPR038763">
    <property type="entry name" value="DHH_sf"/>
</dbReference>
<keyword evidence="3" id="KW-0479">Metal-binding</keyword>
<dbReference type="InterPro" id="IPR010766">
    <property type="entry name" value="DRTGG"/>
</dbReference>
<dbReference type="InterPro" id="IPR046342">
    <property type="entry name" value="CBS_dom_sf"/>
</dbReference>
<dbReference type="Pfam" id="PF02833">
    <property type="entry name" value="DHHA2"/>
    <property type="match status" value="1"/>
</dbReference>
<dbReference type="Proteomes" id="UP000746471">
    <property type="component" value="Unassembled WGS sequence"/>
</dbReference>
<evidence type="ECO:0000256" key="6">
    <source>
        <dbReference type="ARBA" id="ARBA00032535"/>
    </source>
</evidence>
<dbReference type="PROSITE" id="PS51371">
    <property type="entry name" value="CBS"/>
    <property type="match status" value="2"/>
</dbReference>
<dbReference type="Gene3D" id="3.90.1640.10">
    <property type="entry name" value="inorganic pyrophosphatase (n-terminal core)"/>
    <property type="match status" value="2"/>
</dbReference>
<dbReference type="NCBIfam" id="NF011443">
    <property type="entry name" value="PRK14869.1-5"/>
    <property type="match status" value="1"/>
</dbReference>
<keyword evidence="4 10" id="KW-0378">Hydrolase</keyword>
<dbReference type="Pfam" id="PF00571">
    <property type="entry name" value="CBS"/>
    <property type="match status" value="2"/>
</dbReference>
<evidence type="ECO:0000313" key="10">
    <source>
        <dbReference type="EMBL" id="MBS7528450.1"/>
    </source>
</evidence>
<dbReference type="Gene3D" id="3.10.310.20">
    <property type="entry name" value="DHHA2 domain"/>
    <property type="match status" value="1"/>
</dbReference>
<feature type="domain" description="CBS" evidence="9">
    <location>
        <begin position="67"/>
        <end position="126"/>
    </location>
</feature>
<dbReference type="EC" id="3.6.1.1" evidence="2"/>
<dbReference type="InterPro" id="IPR001667">
    <property type="entry name" value="DDH_dom"/>
</dbReference>
<dbReference type="Pfam" id="PF01368">
    <property type="entry name" value="DHH"/>
    <property type="match status" value="1"/>
</dbReference>
<dbReference type="Gene3D" id="3.40.1390.20">
    <property type="entry name" value="HprK N-terminal domain-like"/>
    <property type="match status" value="1"/>
</dbReference>
<dbReference type="PANTHER" id="PTHR12112">
    <property type="entry name" value="BNIP - RELATED"/>
    <property type="match status" value="1"/>
</dbReference>
<protein>
    <recommendedName>
        <fullName evidence="2">inorganic diphosphatase</fullName>
        <ecNumber evidence="2">3.6.1.1</ecNumber>
    </recommendedName>
    <alternativeName>
        <fullName evidence="6">Pyrophosphate phospho-hydrolase</fullName>
    </alternativeName>
</protein>
<evidence type="ECO:0000256" key="7">
    <source>
        <dbReference type="ARBA" id="ARBA00047820"/>
    </source>
</evidence>
<proteinExistence type="predicted"/>
<name>A0ABS5PTF9_9FIRM</name>
<keyword evidence="11" id="KW-1185">Reference proteome</keyword>
<dbReference type="InterPro" id="IPR038222">
    <property type="entry name" value="DHHA2_dom_sf"/>
</dbReference>
<evidence type="ECO:0000256" key="2">
    <source>
        <dbReference type="ARBA" id="ARBA00012146"/>
    </source>
</evidence>
<evidence type="ECO:0000256" key="3">
    <source>
        <dbReference type="ARBA" id="ARBA00022723"/>
    </source>
</evidence>
<keyword evidence="8" id="KW-0129">CBS domain</keyword>
<evidence type="ECO:0000256" key="8">
    <source>
        <dbReference type="PROSITE-ProRule" id="PRU00703"/>
    </source>
</evidence>